<protein>
    <recommendedName>
        <fullName evidence="7">Beta-galactosidase</fullName>
    </recommendedName>
</protein>
<name>A0A7K1FEX9_9ACTN</name>
<dbReference type="AlphaFoldDB" id="A0A7K1FEX9"/>
<dbReference type="InterPro" id="IPR029062">
    <property type="entry name" value="Class_I_gatase-like"/>
</dbReference>
<comment type="similarity">
    <text evidence="1 2">Belongs to the glycosyl hydrolase 35 family.</text>
</comment>
<organism evidence="5 6">
    <name type="scientific">Nakamurella alba</name>
    <dbReference type="NCBI Taxonomy" id="2665158"/>
    <lineage>
        <taxon>Bacteria</taxon>
        <taxon>Bacillati</taxon>
        <taxon>Actinomycetota</taxon>
        <taxon>Actinomycetes</taxon>
        <taxon>Nakamurellales</taxon>
        <taxon>Nakamurellaceae</taxon>
        <taxon>Nakamurella</taxon>
    </lineage>
</organism>
<evidence type="ECO:0000313" key="5">
    <source>
        <dbReference type="EMBL" id="MTD12648.1"/>
    </source>
</evidence>
<feature type="domain" description="GLMA-like second" evidence="4">
    <location>
        <begin position="490"/>
        <end position="572"/>
    </location>
</feature>
<dbReference type="InterPro" id="IPR054746">
    <property type="entry name" value="GLMA-like_second"/>
</dbReference>
<dbReference type="InterPro" id="IPR017853">
    <property type="entry name" value="GH"/>
</dbReference>
<dbReference type="GO" id="GO:0004553">
    <property type="term" value="F:hydrolase activity, hydrolyzing O-glycosyl compounds"/>
    <property type="evidence" value="ECO:0007669"/>
    <property type="project" value="InterPro"/>
</dbReference>
<dbReference type="PANTHER" id="PTHR23421">
    <property type="entry name" value="BETA-GALACTOSIDASE RELATED"/>
    <property type="match status" value="1"/>
</dbReference>
<reference evidence="5 6" key="1">
    <citation type="submission" date="2019-11" db="EMBL/GenBank/DDBJ databases">
        <authorList>
            <person name="Jiang L.-Q."/>
        </authorList>
    </citation>
    <scope>NUCLEOTIDE SEQUENCE [LARGE SCALE GENOMIC DNA]</scope>
    <source>
        <strain evidence="5 6">YIM 132087</strain>
    </source>
</reference>
<dbReference type="Proteomes" id="UP000460221">
    <property type="component" value="Unassembled WGS sequence"/>
</dbReference>
<accession>A0A7K1FEX9</accession>
<comment type="caution">
    <text evidence="5">The sequence shown here is derived from an EMBL/GenBank/DDBJ whole genome shotgun (WGS) entry which is preliminary data.</text>
</comment>
<evidence type="ECO:0000259" key="4">
    <source>
        <dbReference type="Pfam" id="PF22369"/>
    </source>
</evidence>
<evidence type="ECO:0000256" key="2">
    <source>
        <dbReference type="RuleBase" id="RU003679"/>
    </source>
</evidence>
<dbReference type="GO" id="GO:0005975">
    <property type="term" value="P:carbohydrate metabolic process"/>
    <property type="evidence" value="ECO:0007669"/>
    <property type="project" value="InterPro"/>
</dbReference>
<dbReference type="Gene3D" id="3.20.20.80">
    <property type="entry name" value="Glycosidases"/>
    <property type="match status" value="1"/>
</dbReference>
<dbReference type="Gene3D" id="3.40.50.880">
    <property type="match status" value="1"/>
</dbReference>
<dbReference type="SUPFAM" id="SSF51445">
    <property type="entry name" value="(Trans)glycosidases"/>
    <property type="match status" value="1"/>
</dbReference>
<dbReference type="PRINTS" id="PR00742">
    <property type="entry name" value="GLHYDRLASE35"/>
</dbReference>
<dbReference type="Pfam" id="PF22369">
    <property type="entry name" value="GLMA_2nd"/>
    <property type="match status" value="1"/>
</dbReference>
<dbReference type="Pfam" id="PF01301">
    <property type="entry name" value="Glyco_hydro_35"/>
    <property type="match status" value="1"/>
</dbReference>
<gene>
    <name evidence="5" type="ORF">GIS00_01645</name>
</gene>
<keyword evidence="6" id="KW-1185">Reference proteome</keyword>
<sequence length="724" mass="78091">MRIEMIDKQFRLDGRPHLVLAGEIHYFRIPRPEWEQRLDLLVEAGANCLATYMPWVVHEQADGSIDLTGRVRPELDLGAFVDLAAERGLTVLARPGPFTMGELRHEGIPSRLRTDHPEILPVGWDGAPATTSTVDYLAPAFLAEVRRWYLEIGEILRPRSAASGGPVIAVQLDNEIGMLSWVSNTPDLTDRAVDAFRTRMLDTEATEQLAAAGYPVAQQDWTDAVRSPDERLVAALRVDLAEFLRESYATYVGILHGFVTEAGLGDLPQLINVHGTEAGSALSFPIGISQLQRSFRGRPGFTAGSDHYLGTLTWRGAAELHLVHAFLDAAQTPEQPLTSLEFEAGTGDYGGDLGNLTDPASVILKTRLLLSQGARMLNWYLFAGGTNVVDPRPDDNGTHRFGITGERHGHAAPVTPEGTRGPAFPSTVESIGVAANLAGFAAAWVPEHDDLAVGFVPDHWATEHRYPGSTLTAELVGELTWARGAGPRAALPRCLLAAGFRYGAVDLQDPQARLPRLVVLGTGRLLQQEIQERLLAHVHGGGRLLLLGDLPVRDLLDRPATAFADALGLRPGELVRGGPGRFPSVQPVGPLADLTEVPLGRLTPLQHDRGIPLLVEATTDRPCGLEIPYGDGFVTVIAADWAPAQDTLRRLVGRLGVAPGLVLTGALPGLYSATTRTPEGERFLHLINVEGHPQRVTVTLDGSPVRGSEEFVLAPRTGTVHVIG</sequence>
<proteinExistence type="inferred from homology"/>
<evidence type="ECO:0008006" key="7">
    <source>
        <dbReference type="Google" id="ProtNLM"/>
    </source>
</evidence>
<dbReference type="RefSeq" id="WP_154766677.1">
    <property type="nucleotide sequence ID" value="NZ_WLYK01000001.1"/>
</dbReference>
<feature type="domain" description="Glycoside hydrolase 35 catalytic" evidence="3">
    <location>
        <begin position="9"/>
        <end position="182"/>
    </location>
</feature>
<evidence type="ECO:0000313" key="6">
    <source>
        <dbReference type="Proteomes" id="UP000460221"/>
    </source>
</evidence>
<dbReference type="InterPro" id="IPR031330">
    <property type="entry name" value="Gly_Hdrlase_35_cat"/>
</dbReference>
<evidence type="ECO:0000259" key="3">
    <source>
        <dbReference type="Pfam" id="PF01301"/>
    </source>
</evidence>
<dbReference type="EMBL" id="WLYK01000001">
    <property type="protein sequence ID" value="MTD12648.1"/>
    <property type="molecule type" value="Genomic_DNA"/>
</dbReference>
<dbReference type="InterPro" id="IPR001944">
    <property type="entry name" value="Glycoside_Hdrlase_35"/>
</dbReference>
<evidence type="ECO:0000256" key="1">
    <source>
        <dbReference type="ARBA" id="ARBA00009809"/>
    </source>
</evidence>